<dbReference type="AlphaFoldDB" id="D8PNW6"/>
<evidence type="ECO:0000256" key="2">
    <source>
        <dbReference type="SAM" id="MobiDB-lite"/>
    </source>
</evidence>
<evidence type="ECO:0000313" key="3">
    <source>
        <dbReference type="EMBL" id="EFJ01559.1"/>
    </source>
</evidence>
<dbReference type="VEuPathDB" id="FungiDB:SCHCODRAFT_01165624"/>
<feature type="coiled-coil region" evidence="1">
    <location>
        <begin position="56"/>
        <end position="83"/>
    </location>
</feature>
<dbReference type="EMBL" id="GL377302">
    <property type="protein sequence ID" value="EFJ01559.1"/>
    <property type="molecule type" value="Genomic_DNA"/>
</dbReference>
<protein>
    <submittedName>
        <fullName evidence="3">Uncharacterized protein</fullName>
    </submittedName>
</protein>
<dbReference type="Proteomes" id="UP000007431">
    <property type="component" value="Unassembled WGS sequence"/>
</dbReference>
<proteinExistence type="predicted"/>
<keyword evidence="1" id="KW-0175">Coiled coil</keyword>
<keyword evidence="4" id="KW-1185">Reference proteome</keyword>
<feature type="non-terminal residue" evidence="3">
    <location>
        <position position="260"/>
    </location>
</feature>
<dbReference type="InParanoid" id="D8PNW6"/>
<reference evidence="3 4" key="1">
    <citation type="journal article" date="2010" name="Nat. Biotechnol.">
        <title>Genome sequence of the model mushroom Schizophyllum commune.</title>
        <authorList>
            <person name="Ohm R.A."/>
            <person name="de Jong J.F."/>
            <person name="Lugones L.G."/>
            <person name="Aerts A."/>
            <person name="Kothe E."/>
            <person name="Stajich J.E."/>
            <person name="de Vries R.P."/>
            <person name="Record E."/>
            <person name="Levasseur A."/>
            <person name="Baker S.E."/>
            <person name="Bartholomew K.A."/>
            <person name="Coutinho P.M."/>
            <person name="Erdmann S."/>
            <person name="Fowler T.J."/>
            <person name="Gathman A.C."/>
            <person name="Lombard V."/>
            <person name="Henrissat B."/>
            <person name="Knabe N."/>
            <person name="Kuees U."/>
            <person name="Lilly W.W."/>
            <person name="Lindquist E."/>
            <person name="Lucas S."/>
            <person name="Magnuson J.K."/>
            <person name="Piumi F."/>
            <person name="Raudaskoski M."/>
            <person name="Salamov A."/>
            <person name="Schmutz J."/>
            <person name="Schwarze F.W.M.R."/>
            <person name="vanKuyk P.A."/>
            <person name="Horton J.S."/>
            <person name="Grigoriev I.V."/>
            <person name="Woesten H.A.B."/>
        </authorList>
    </citation>
    <scope>NUCLEOTIDE SEQUENCE [LARGE SCALE GENOMIC DNA]</scope>
    <source>
        <strain evidence="4">H4-8 / FGSC 9210</strain>
    </source>
</reference>
<feature type="region of interest" description="Disordered" evidence="2">
    <location>
        <begin position="1"/>
        <end position="47"/>
    </location>
</feature>
<evidence type="ECO:0000313" key="4">
    <source>
        <dbReference type="Proteomes" id="UP000007431"/>
    </source>
</evidence>
<dbReference type="HOGENOM" id="CLU_1070208_0_0_1"/>
<sequence>MPTMAEPQAKRLKRCHDELDDSASSSTASSVPRATYAPRKSTVSPRDTKATLLQHITHLEEEKTAAQARLEQENRLLKSLLNQPEKIPAVEEYLARFMADRNATSYHELWEDMEKVRAQNSCLLRGALSVAVAYLESNQISLRVRTPALRQLASPEPSPASGLHRSITEPCAHVPASSHPPPPAHAAPAVASPGRTSPIHTASTHTTPTHASPIHAIPVEPPCPPRNLPDLLSPVSAIITSNQRHPSIPLMTVSAPLHPS</sequence>
<gene>
    <name evidence="3" type="ORF">SCHCODRAFT_102430</name>
</gene>
<evidence type="ECO:0000256" key="1">
    <source>
        <dbReference type="SAM" id="Coils"/>
    </source>
</evidence>
<organism evidence="4">
    <name type="scientific">Schizophyllum commune (strain H4-8 / FGSC 9210)</name>
    <name type="common">Split gill fungus</name>
    <dbReference type="NCBI Taxonomy" id="578458"/>
    <lineage>
        <taxon>Eukaryota</taxon>
        <taxon>Fungi</taxon>
        <taxon>Dikarya</taxon>
        <taxon>Basidiomycota</taxon>
        <taxon>Agaricomycotina</taxon>
        <taxon>Agaricomycetes</taxon>
        <taxon>Agaricomycetidae</taxon>
        <taxon>Agaricales</taxon>
        <taxon>Schizophyllaceae</taxon>
        <taxon>Schizophyllum</taxon>
    </lineage>
</organism>
<feature type="compositionally biased region" description="Low complexity" evidence="2">
    <location>
        <begin position="186"/>
        <end position="216"/>
    </location>
</feature>
<accession>D8PNW6</accession>
<name>D8PNW6_SCHCM</name>
<feature type="region of interest" description="Disordered" evidence="2">
    <location>
        <begin position="171"/>
        <end position="222"/>
    </location>
</feature>